<evidence type="ECO:0000313" key="3">
    <source>
        <dbReference type="EMBL" id="SFH04197.1"/>
    </source>
</evidence>
<evidence type="ECO:0000256" key="1">
    <source>
        <dbReference type="SAM" id="SignalP"/>
    </source>
</evidence>
<dbReference type="AlphaFoldDB" id="A0A1I2WU01"/>
<gene>
    <name evidence="3" type="ORF">SAMN04489864_104253</name>
</gene>
<keyword evidence="3" id="KW-0121">Carboxypeptidase</keyword>
<dbReference type="EMBL" id="FOPP01000004">
    <property type="protein sequence ID" value="SFH04197.1"/>
    <property type="molecule type" value="Genomic_DNA"/>
</dbReference>
<dbReference type="PANTHER" id="PTHR46825">
    <property type="entry name" value="D-ALANYL-D-ALANINE-CARBOXYPEPTIDASE/ENDOPEPTIDASE AMPH"/>
    <property type="match status" value="1"/>
</dbReference>
<evidence type="ECO:0000259" key="2">
    <source>
        <dbReference type="Pfam" id="PF00144"/>
    </source>
</evidence>
<evidence type="ECO:0000313" key="4">
    <source>
        <dbReference type="Proteomes" id="UP000199666"/>
    </source>
</evidence>
<feature type="signal peptide" evidence="1">
    <location>
        <begin position="1"/>
        <end position="20"/>
    </location>
</feature>
<keyword evidence="1" id="KW-0732">Signal</keyword>
<dbReference type="GO" id="GO:0004180">
    <property type="term" value="F:carboxypeptidase activity"/>
    <property type="evidence" value="ECO:0007669"/>
    <property type="project" value="UniProtKB-KW"/>
</dbReference>
<proteinExistence type="predicted"/>
<protein>
    <submittedName>
        <fullName evidence="3">D-alanyl-D-alanine carboxypeptidase</fullName>
    </submittedName>
</protein>
<dbReference type="PANTHER" id="PTHR46825:SF7">
    <property type="entry name" value="D-ALANYL-D-ALANINE CARBOXYPEPTIDASE"/>
    <property type="match status" value="1"/>
</dbReference>
<dbReference type="InterPro" id="IPR012338">
    <property type="entry name" value="Beta-lactam/transpept-like"/>
</dbReference>
<keyword evidence="3" id="KW-0378">Hydrolase</keyword>
<dbReference type="SUPFAM" id="SSF56601">
    <property type="entry name" value="beta-lactamase/transpeptidase-like"/>
    <property type="match status" value="1"/>
</dbReference>
<sequence>MKRFALILLLCLSIVQSVFAQKSTNSTLKSRLQNKLDSFQLVNKFPGITFAAILPNGEKISLAAGIADSVKMTPMKADHRMFSGSNGKTLFAVVALMLKEKGLFKLDDKIALYIGKEPWFNRLPNANDITFRQLMNHTSGIEEYYELGDFMEKIKQDPYKVWSPVETFGYVFNRKPLFVAGTDWGYADTNYLILAYILENISGKKMYDMIKEQVIKPYQLVNTEPSTKSKFERLATGYSGNQSPFPFHGAMVKDGQFVFSPQFEWAGGGFVSNSTDLAVFAKALYNFKGISEESRQEMKKGVKAKTGRDHLYGFAMQIRPSKDFGLGYGHGGWFPGYSTDAEYFPEEDIAIAIQFNTDERPRLKKSTHAYILELMAVIKASKPL</sequence>
<dbReference type="OrthoDB" id="9798166at2"/>
<organism evidence="3 4">
    <name type="scientific">Pedobacter insulae</name>
    <dbReference type="NCBI Taxonomy" id="414048"/>
    <lineage>
        <taxon>Bacteria</taxon>
        <taxon>Pseudomonadati</taxon>
        <taxon>Bacteroidota</taxon>
        <taxon>Sphingobacteriia</taxon>
        <taxon>Sphingobacteriales</taxon>
        <taxon>Sphingobacteriaceae</taxon>
        <taxon>Pedobacter</taxon>
    </lineage>
</organism>
<dbReference type="InterPro" id="IPR050491">
    <property type="entry name" value="AmpC-like"/>
</dbReference>
<dbReference type="STRING" id="414048.SAMN04489864_104253"/>
<accession>A0A1I2WU01</accession>
<dbReference type="Pfam" id="PF00144">
    <property type="entry name" value="Beta-lactamase"/>
    <property type="match status" value="1"/>
</dbReference>
<dbReference type="Gene3D" id="3.40.710.10">
    <property type="entry name" value="DD-peptidase/beta-lactamase superfamily"/>
    <property type="match status" value="1"/>
</dbReference>
<dbReference type="RefSeq" id="WP_090993192.1">
    <property type="nucleotide sequence ID" value="NZ_FOPP01000004.1"/>
</dbReference>
<keyword evidence="3" id="KW-0645">Protease</keyword>
<dbReference type="Proteomes" id="UP000199666">
    <property type="component" value="Unassembled WGS sequence"/>
</dbReference>
<feature type="domain" description="Beta-lactamase-related" evidence="2">
    <location>
        <begin position="44"/>
        <end position="373"/>
    </location>
</feature>
<dbReference type="InterPro" id="IPR001466">
    <property type="entry name" value="Beta-lactam-related"/>
</dbReference>
<keyword evidence="4" id="KW-1185">Reference proteome</keyword>
<name>A0A1I2WU01_9SPHI</name>
<reference evidence="3 4" key="1">
    <citation type="submission" date="2016-10" db="EMBL/GenBank/DDBJ databases">
        <authorList>
            <person name="de Groot N.N."/>
        </authorList>
    </citation>
    <scope>NUCLEOTIDE SEQUENCE [LARGE SCALE GENOMIC DNA]</scope>
    <source>
        <strain evidence="3 4">DSM 18684</strain>
    </source>
</reference>
<feature type="chain" id="PRO_5011761846" evidence="1">
    <location>
        <begin position="21"/>
        <end position="384"/>
    </location>
</feature>